<reference evidence="1" key="1">
    <citation type="submission" date="2014-11" db="EMBL/GenBank/DDBJ databases">
        <authorList>
            <person name="Amaro Gonzalez C."/>
        </authorList>
    </citation>
    <scope>NUCLEOTIDE SEQUENCE</scope>
</reference>
<sequence>MTHPQWIPSPGLRVHRAKAFGLQASNSTMQNDTRYQCFMPGEQINGKPKHVW</sequence>
<dbReference type="AlphaFoldDB" id="A0A0E9QRZ3"/>
<proteinExistence type="predicted"/>
<organism evidence="1">
    <name type="scientific">Anguilla anguilla</name>
    <name type="common">European freshwater eel</name>
    <name type="synonym">Muraena anguilla</name>
    <dbReference type="NCBI Taxonomy" id="7936"/>
    <lineage>
        <taxon>Eukaryota</taxon>
        <taxon>Metazoa</taxon>
        <taxon>Chordata</taxon>
        <taxon>Craniata</taxon>
        <taxon>Vertebrata</taxon>
        <taxon>Euteleostomi</taxon>
        <taxon>Actinopterygii</taxon>
        <taxon>Neopterygii</taxon>
        <taxon>Teleostei</taxon>
        <taxon>Anguilliformes</taxon>
        <taxon>Anguillidae</taxon>
        <taxon>Anguilla</taxon>
    </lineage>
</organism>
<protein>
    <submittedName>
        <fullName evidence="1">Uncharacterized protein</fullName>
    </submittedName>
</protein>
<dbReference type="EMBL" id="GBXM01089370">
    <property type="protein sequence ID" value="JAH19207.1"/>
    <property type="molecule type" value="Transcribed_RNA"/>
</dbReference>
<name>A0A0E9QRZ3_ANGAN</name>
<reference evidence="1" key="2">
    <citation type="journal article" date="2015" name="Fish Shellfish Immunol.">
        <title>Early steps in the European eel (Anguilla anguilla)-Vibrio vulnificus interaction in the gills: Role of the RtxA13 toxin.</title>
        <authorList>
            <person name="Callol A."/>
            <person name="Pajuelo D."/>
            <person name="Ebbesson L."/>
            <person name="Teles M."/>
            <person name="MacKenzie S."/>
            <person name="Amaro C."/>
        </authorList>
    </citation>
    <scope>NUCLEOTIDE SEQUENCE</scope>
</reference>
<evidence type="ECO:0000313" key="1">
    <source>
        <dbReference type="EMBL" id="JAH19207.1"/>
    </source>
</evidence>
<accession>A0A0E9QRZ3</accession>